<evidence type="ECO:0000256" key="1">
    <source>
        <dbReference type="ARBA" id="ARBA00004561"/>
    </source>
</evidence>
<evidence type="ECO:0000259" key="7">
    <source>
        <dbReference type="Pfam" id="PF22003"/>
    </source>
</evidence>
<dbReference type="PANTHER" id="PTHR33420:SF12">
    <property type="entry name" value="FIMBRIN-LIKE PROTEIN FIMI-RELATED"/>
    <property type="match status" value="1"/>
</dbReference>
<dbReference type="RefSeq" id="WP_342827800.1">
    <property type="nucleotide sequence ID" value="NZ_JBANDC010000001.1"/>
</dbReference>
<keyword evidence="3 5" id="KW-0732">Signal</keyword>
<accession>A0ABU9PPK0</accession>
<proteinExistence type="inferred from homology"/>
<dbReference type="InterPro" id="IPR050263">
    <property type="entry name" value="Bact_Fimbrial_Adh_Pro"/>
</dbReference>
<sequence>MNNGNTMLSRCAQKLAGRHRGLAGMLVFMCLLAGAQVAQAACFKNPAYTEKTINMFFGKVYLPSDLAVGALIARKEFNLPLQGGQLDKPWNCTNGGTVNGDMLQGQMITGYDHVYSTNVTGIGVRLSRYFTGVSSTYYAHTRSTTTDFGLFDVNSKFVVELFKTGPKTGSGPLAPGIYTKYYSVADNLSVLTTYLDVNAITIVTPTCTVDVGSKNIAVNLGAVSRSNFKGVGSTAGEKDFNIKLNCQRGENTQNIIALNMAATSDPANKPGVLQLTQEPGVATGVGIQVLDQTRTPVKFTTSTVADTNSINVGPSDDIQYVVPFKARYYQTTPNINTGKANGTATFTIVYQ</sequence>
<evidence type="ECO:0000256" key="4">
    <source>
        <dbReference type="ARBA" id="ARBA00023263"/>
    </source>
</evidence>
<dbReference type="Pfam" id="PF22003">
    <property type="entry name" value="MrkDrd"/>
    <property type="match status" value="1"/>
</dbReference>
<dbReference type="EMBL" id="JBANDC010000001">
    <property type="protein sequence ID" value="MEM4985928.1"/>
    <property type="molecule type" value="Genomic_DNA"/>
</dbReference>
<comment type="similarity">
    <text evidence="2">Belongs to the fimbrial protein family.</text>
</comment>
<feature type="chain" id="PRO_5046277044" evidence="5">
    <location>
        <begin position="41"/>
        <end position="351"/>
    </location>
</feature>
<dbReference type="Pfam" id="PF00419">
    <property type="entry name" value="Fimbrial"/>
    <property type="match status" value="1"/>
</dbReference>
<evidence type="ECO:0000256" key="5">
    <source>
        <dbReference type="SAM" id="SignalP"/>
    </source>
</evidence>
<dbReference type="PANTHER" id="PTHR33420">
    <property type="entry name" value="FIMBRIAL SUBUNIT ELFA-RELATED"/>
    <property type="match status" value="1"/>
</dbReference>
<organism evidence="8 9">
    <name type="scientific">Collimonas rhizosphaerae</name>
    <dbReference type="NCBI Taxonomy" id="3126357"/>
    <lineage>
        <taxon>Bacteria</taxon>
        <taxon>Pseudomonadati</taxon>
        <taxon>Pseudomonadota</taxon>
        <taxon>Betaproteobacteria</taxon>
        <taxon>Burkholderiales</taxon>
        <taxon>Oxalobacteraceae</taxon>
        <taxon>Collimonas</taxon>
    </lineage>
</organism>
<dbReference type="SUPFAM" id="SSF49401">
    <property type="entry name" value="Bacterial adhesins"/>
    <property type="match status" value="1"/>
</dbReference>
<keyword evidence="9" id="KW-1185">Reference proteome</keyword>
<feature type="domain" description="MrkD-like receptor binding" evidence="7">
    <location>
        <begin position="53"/>
        <end position="198"/>
    </location>
</feature>
<feature type="domain" description="Fimbrial-type adhesion" evidence="6">
    <location>
        <begin position="201"/>
        <end position="351"/>
    </location>
</feature>
<dbReference type="InterPro" id="IPR036937">
    <property type="entry name" value="Adhesion_dom_fimbrial_sf"/>
</dbReference>
<dbReference type="Gene3D" id="2.60.40.1090">
    <property type="entry name" value="Fimbrial-type adhesion domain"/>
    <property type="match status" value="1"/>
</dbReference>
<evidence type="ECO:0000259" key="6">
    <source>
        <dbReference type="Pfam" id="PF00419"/>
    </source>
</evidence>
<dbReference type="Proteomes" id="UP001495910">
    <property type="component" value="Unassembled WGS sequence"/>
</dbReference>
<comment type="subcellular location">
    <subcellularLocation>
        <location evidence="1">Fimbrium</location>
    </subcellularLocation>
</comment>
<gene>
    <name evidence="8" type="ORF">V8G57_00860</name>
</gene>
<comment type="caution">
    <text evidence="8">The sequence shown here is derived from an EMBL/GenBank/DDBJ whole genome shotgun (WGS) entry which is preliminary data.</text>
</comment>
<reference evidence="8 9" key="1">
    <citation type="submission" date="2024-02" db="EMBL/GenBank/DDBJ databases">
        <title>Draft genome sequence of Collimonas sp. strain H4R21, an effective mineral-weathering bacterial strain isolated from the beech rhizosphere.</title>
        <authorList>
            <person name="Morin E."/>
            <person name="Uroz S."/>
            <person name="Leveau J.H.J."/>
            <person name="Kumar R."/>
            <person name="Rey M.W."/>
            <person name="Pham J."/>
        </authorList>
    </citation>
    <scope>NUCLEOTIDE SEQUENCE [LARGE SCALE GENOMIC DNA]</scope>
    <source>
        <strain evidence="8 9">H4R21</strain>
    </source>
</reference>
<evidence type="ECO:0000313" key="8">
    <source>
        <dbReference type="EMBL" id="MEM4985928.1"/>
    </source>
</evidence>
<evidence type="ECO:0000256" key="3">
    <source>
        <dbReference type="ARBA" id="ARBA00022729"/>
    </source>
</evidence>
<dbReference type="InterPro" id="IPR008966">
    <property type="entry name" value="Adhesion_dom_sf"/>
</dbReference>
<dbReference type="InterPro" id="IPR000259">
    <property type="entry name" value="Adhesion_dom_fimbrial"/>
</dbReference>
<name>A0ABU9PPK0_9BURK</name>
<dbReference type="Gene3D" id="2.60.40.3310">
    <property type="match status" value="1"/>
</dbReference>
<evidence type="ECO:0000256" key="2">
    <source>
        <dbReference type="ARBA" id="ARBA00006671"/>
    </source>
</evidence>
<evidence type="ECO:0000313" key="9">
    <source>
        <dbReference type="Proteomes" id="UP001495910"/>
    </source>
</evidence>
<keyword evidence="4" id="KW-0281">Fimbrium</keyword>
<dbReference type="InterPro" id="IPR054160">
    <property type="entry name" value="MrkD_recept-bd"/>
</dbReference>
<feature type="signal peptide" evidence="5">
    <location>
        <begin position="1"/>
        <end position="40"/>
    </location>
</feature>
<protein>
    <submittedName>
        <fullName evidence="8">Fimbrial protein</fullName>
    </submittedName>
</protein>